<feature type="domain" description="BRCT" evidence="2">
    <location>
        <begin position="1"/>
        <end position="24"/>
    </location>
</feature>
<feature type="compositionally biased region" description="Low complexity" evidence="1">
    <location>
        <begin position="42"/>
        <end position="55"/>
    </location>
</feature>
<organism evidence="3 4">
    <name type="scientific">Monilinia fructigena</name>
    <dbReference type="NCBI Taxonomy" id="38457"/>
    <lineage>
        <taxon>Eukaryota</taxon>
        <taxon>Fungi</taxon>
        <taxon>Dikarya</taxon>
        <taxon>Ascomycota</taxon>
        <taxon>Pezizomycotina</taxon>
        <taxon>Leotiomycetes</taxon>
        <taxon>Helotiales</taxon>
        <taxon>Sclerotiniaceae</taxon>
        <taxon>Monilinia</taxon>
    </lineage>
</organism>
<protein>
    <recommendedName>
        <fullName evidence="2">BRCT domain-containing protein</fullName>
    </recommendedName>
</protein>
<gene>
    <name evidence="3" type="ORF">DID88_003445</name>
</gene>
<sequence>MVNEEWLLDCMEQRHLYPPSGRKYMVKDPDAVTTKEQIPNTSASQQSKQSLQLKAPGSKPKKWEYMPPKQTPERSQHSIPTVDPIPFPPASLSQRQLQQGDITHLTEKSLHPLSEDPSEPVQSDFGILSEVIELARATDGVLDHDNSDDDLASNFSEFDDTIDESDSEDDRHSPLKAPLKPDNLLPQEKEA</sequence>
<dbReference type="Proteomes" id="UP000249056">
    <property type="component" value="Unassembled WGS sequence"/>
</dbReference>
<evidence type="ECO:0000313" key="4">
    <source>
        <dbReference type="Proteomes" id="UP000249056"/>
    </source>
</evidence>
<dbReference type="PROSITE" id="PS50172">
    <property type="entry name" value="BRCT"/>
    <property type="match status" value="1"/>
</dbReference>
<dbReference type="EMBL" id="QKRW01000017">
    <property type="protein sequence ID" value="RAL63801.1"/>
    <property type="molecule type" value="Genomic_DNA"/>
</dbReference>
<feature type="region of interest" description="Disordered" evidence="1">
    <location>
        <begin position="141"/>
        <end position="191"/>
    </location>
</feature>
<feature type="compositionally biased region" description="Acidic residues" evidence="1">
    <location>
        <begin position="146"/>
        <end position="168"/>
    </location>
</feature>
<feature type="region of interest" description="Disordered" evidence="1">
    <location>
        <begin position="18"/>
        <end position="122"/>
    </location>
</feature>
<evidence type="ECO:0000259" key="2">
    <source>
        <dbReference type="PROSITE" id="PS50172"/>
    </source>
</evidence>
<proteinExistence type="predicted"/>
<feature type="compositionally biased region" description="Basic and acidic residues" evidence="1">
    <location>
        <begin position="104"/>
        <end position="114"/>
    </location>
</feature>
<comment type="caution">
    <text evidence="3">The sequence shown here is derived from an EMBL/GenBank/DDBJ whole genome shotgun (WGS) entry which is preliminary data.</text>
</comment>
<evidence type="ECO:0000256" key="1">
    <source>
        <dbReference type="SAM" id="MobiDB-lite"/>
    </source>
</evidence>
<accession>A0A395IUI4</accession>
<feature type="compositionally biased region" description="Polar residues" evidence="1">
    <location>
        <begin position="91"/>
        <end position="101"/>
    </location>
</feature>
<name>A0A395IUI4_9HELO</name>
<reference evidence="3 4" key="1">
    <citation type="submission" date="2018-06" db="EMBL/GenBank/DDBJ databases">
        <title>Genome Sequence of the Brown Rot Fungal Pathogen Monilinia fructigena.</title>
        <authorList>
            <person name="Landi L."/>
            <person name="De Miccolis Angelini R.M."/>
            <person name="Pollastro S."/>
            <person name="Abate D."/>
            <person name="Faretra F."/>
            <person name="Romanazzi G."/>
        </authorList>
    </citation>
    <scope>NUCLEOTIDE SEQUENCE [LARGE SCALE GENOMIC DNA]</scope>
    <source>
        <strain evidence="3 4">Mfrg269</strain>
    </source>
</reference>
<dbReference type="InterPro" id="IPR001357">
    <property type="entry name" value="BRCT_dom"/>
</dbReference>
<keyword evidence="4" id="KW-1185">Reference proteome</keyword>
<evidence type="ECO:0000313" key="3">
    <source>
        <dbReference type="EMBL" id="RAL63801.1"/>
    </source>
</evidence>
<dbReference type="AlphaFoldDB" id="A0A395IUI4"/>